<feature type="region of interest" description="Disordered" evidence="1">
    <location>
        <begin position="1"/>
        <end position="51"/>
    </location>
</feature>
<accession>A0A7J7FSK7</accession>
<comment type="caution">
    <text evidence="2">The sequence shown here is derived from an EMBL/GenBank/DDBJ whole genome shotgun (WGS) entry which is preliminary data.</text>
</comment>
<evidence type="ECO:0000313" key="2">
    <source>
        <dbReference type="EMBL" id="KAF5930688.1"/>
    </source>
</evidence>
<dbReference type="PANTHER" id="PTHR36032">
    <property type="entry name" value="PHOSPHOPANTOTHENATE--CYSTEINE LIGASE 2"/>
    <property type="match status" value="1"/>
</dbReference>
<organism evidence="2 3">
    <name type="scientific">Camellia sinensis</name>
    <name type="common">Tea plant</name>
    <name type="synonym">Thea sinensis</name>
    <dbReference type="NCBI Taxonomy" id="4442"/>
    <lineage>
        <taxon>Eukaryota</taxon>
        <taxon>Viridiplantae</taxon>
        <taxon>Streptophyta</taxon>
        <taxon>Embryophyta</taxon>
        <taxon>Tracheophyta</taxon>
        <taxon>Spermatophyta</taxon>
        <taxon>Magnoliopsida</taxon>
        <taxon>eudicotyledons</taxon>
        <taxon>Gunneridae</taxon>
        <taxon>Pentapetalae</taxon>
        <taxon>asterids</taxon>
        <taxon>Ericales</taxon>
        <taxon>Theaceae</taxon>
        <taxon>Camellia</taxon>
    </lineage>
</organism>
<feature type="compositionally biased region" description="Polar residues" evidence="1">
    <location>
        <begin position="1"/>
        <end position="16"/>
    </location>
</feature>
<protein>
    <submittedName>
        <fullName evidence="2">Uncharacterized protein</fullName>
    </submittedName>
</protein>
<evidence type="ECO:0000313" key="3">
    <source>
        <dbReference type="Proteomes" id="UP000593564"/>
    </source>
</evidence>
<dbReference type="Proteomes" id="UP000593564">
    <property type="component" value="Unassembled WGS sequence"/>
</dbReference>
<dbReference type="AlphaFoldDB" id="A0A7J7FSK7"/>
<sequence>MLENPTDSSSTPNITTVKRYAPPNQRNRSLSRRKSGGDRFERTNNNYMNDGEKNQVAASRNIHVADHGDLVGSNVANDNPHSGLISLHGCSRSKAFQLLNDRWVAAMSAYNDPSIDLADRPVMYSGSGASPRGQFRLPHQLMSPTPTSSGGPSSGLQMDFLSELRCAMQDANASSDA</sequence>
<reference evidence="2 3" key="2">
    <citation type="submission" date="2020-07" db="EMBL/GenBank/DDBJ databases">
        <title>Genome assembly of wild tea tree DASZ reveals pedigree and selection history of tea varieties.</title>
        <authorList>
            <person name="Zhang W."/>
        </authorList>
    </citation>
    <scope>NUCLEOTIDE SEQUENCE [LARGE SCALE GENOMIC DNA]</scope>
    <source>
        <strain evidence="3">cv. G240</strain>
        <tissue evidence="2">Leaf</tissue>
    </source>
</reference>
<reference evidence="3" key="1">
    <citation type="journal article" date="2020" name="Nat. Commun.">
        <title>Genome assembly of wild tea tree DASZ reveals pedigree and selection history of tea varieties.</title>
        <authorList>
            <person name="Zhang W."/>
            <person name="Zhang Y."/>
            <person name="Qiu H."/>
            <person name="Guo Y."/>
            <person name="Wan H."/>
            <person name="Zhang X."/>
            <person name="Scossa F."/>
            <person name="Alseekh S."/>
            <person name="Zhang Q."/>
            <person name="Wang P."/>
            <person name="Xu L."/>
            <person name="Schmidt M.H."/>
            <person name="Jia X."/>
            <person name="Li D."/>
            <person name="Zhu A."/>
            <person name="Guo F."/>
            <person name="Chen W."/>
            <person name="Ni D."/>
            <person name="Usadel B."/>
            <person name="Fernie A.R."/>
            <person name="Wen W."/>
        </authorList>
    </citation>
    <scope>NUCLEOTIDE SEQUENCE [LARGE SCALE GENOMIC DNA]</scope>
    <source>
        <strain evidence="3">cv. G240</strain>
    </source>
</reference>
<evidence type="ECO:0000256" key="1">
    <source>
        <dbReference type="SAM" id="MobiDB-lite"/>
    </source>
</evidence>
<keyword evidence="3" id="KW-1185">Reference proteome</keyword>
<feature type="region of interest" description="Disordered" evidence="1">
    <location>
        <begin position="128"/>
        <end position="156"/>
    </location>
</feature>
<proteinExistence type="predicted"/>
<dbReference type="EMBL" id="JACBKZ010000015">
    <property type="protein sequence ID" value="KAF5930688.1"/>
    <property type="molecule type" value="Genomic_DNA"/>
</dbReference>
<gene>
    <name evidence="2" type="ORF">HYC85_031561</name>
</gene>
<dbReference type="PANTHER" id="PTHR36032:SF1">
    <property type="entry name" value="PHOSPHOPANTOTHENATE--CYSTEINE LIGASE 2"/>
    <property type="match status" value="1"/>
</dbReference>
<name>A0A7J7FSK7_CAMSI</name>
<feature type="compositionally biased region" description="Low complexity" evidence="1">
    <location>
        <begin position="143"/>
        <end position="155"/>
    </location>
</feature>